<dbReference type="OrthoDB" id="113459at2"/>
<dbReference type="Proteomes" id="UP000314251">
    <property type="component" value="Unassembled WGS sequence"/>
</dbReference>
<gene>
    <name evidence="1" type="ORF">FH607_014055</name>
</gene>
<name>A0A5N6A8T0_9ACTN</name>
<sequence>MIGYERLIASVDLPAPDDRRVLAAAIRSRAQAIVTFDSAHCPAGHPSAWGTVGDVPDGLERDGPVAATAALRAMEP</sequence>
<comment type="caution">
    <text evidence="1">The sequence shown here is derived from an EMBL/GenBank/DDBJ whole genome shotgun (WGS) entry which is preliminary data.</text>
</comment>
<dbReference type="EMBL" id="VDLY02000008">
    <property type="protein sequence ID" value="KAB8165224.1"/>
    <property type="molecule type" value="Genomic_DNA"/>
</dbReference>
<dbReference type="RefSeq" id="WP_139668307.1">
    <property type="nucleotide sequence ID" value="NZ_VDLY02000008.1"/>
</dbReference>
<evidence type="ECO:0000313" key="2">
    <source>
        <dbReference type="Proteomes" id="UP000314251"/>
    </source>
</evidence>
<dbReference type="AlphaFoldDB" id="A0A5N6A8T0"/>
<accession>A0A5N6A8T0</accession>
<keyword evidence="2" id="KW-1185">Reference proteome</keyword>
<evidence type="ECO:0000313" key="1">
    <source>
        <dbReference type="EMBL" id="KAB8165224.1"/>
    </source>
</evidence>
<organism evidence="1 2">
    <name type="scientific">Streptomyces mimosae</name>
    <dbReference type="NCBI Taxonomy" id="2586635"/>
    <lineage>
        <taxon>Bacteria</taxon>
        <taxon>Bacillati</taxon>
        <taxon>Actinomycetota</taxon>
        <taxon>Actinomycetes</taxon>
        <taxon>Kitasatosporales</taxon>
        <taxon>Streptomycetaceae</taxon>
        <taxon>Streptomyces</taxon>
    </lineage>
</organism>
<evidence type="ECO:0008006" key="3">
    <source>
        <dbReference type="Google" id="ProtNLM"/>
    </source>
</evidence>
<protein>
    <recommendedName>
        <fullName evidence="3">PIN domain-containing protein</fullName>
    </recommendedName>
</protein>
<proteinExistence type="predicted"/>
<reference evidence="1" key="1">
    <citation type="submission" date="2019-10" db="EMBL/GenBank/DDBJ databases">
        <title>Nonomuraea sp. nov., isolated from Phyllanthus amarus.</title>
        <authorList>
            <person name="Klykleung N."/>
            <person name="Tanasupawat S."/>
        </authorList>
    </citation>
    <scope>NUCLEOTIDE SEQUENCE [LARGE SCALE GENOMIC DNA]</scope>
    <source>
        <strain evidence="1">3MP-10</strain>
    </source>
</reference>